<dbReference type="EMBL" id="BPLQ01005635">
    <property type="protein sequence ID" value="GIY16126.1"/>
    <property type="molecule type" value="Genomic_DNA"/>
</dbReference>
<evidence type="ECO:0000256" key="1">
    <source>
        <dbReference type="SAM" id="MobiDB-lite"/>
    </source>
</evidence>
<sequence>MKKMAVANIGRSIFKCEVEPEDHSQQPFCHASEEGRSRVWGCQWIQHGNTDRRVLDLRPRPQRSDFARPARKGT</sequence>
<evidence type="ECO:0000313" key="3">
    <source>
        <dbReference type="Proteomes" id="UP001054837"/>
    </source>
</evidence>
<organism evidence="2 3">
    <name type="scientific">Caerostris darwini</name>
    <dbReference type="NCBI Taxonomy" id="1538125"/>
    <lineage>
        <taxon>Eukaryota</taxon>
        <taxon>Metazoa</taxon>
        <taxon>Ecdysozoa</taxon>
        <taxon>Arthropoda</taxon>
        <taxon>Chelicerata</taxon>
        <taxon>Arachnida</taxon>
        <taxon>Araneae</taxon>
        <taxon>Araneomorphae</taxon>
        <taxon>Entelegynae</taxon>
        <taxon>Araneoidea</taxon>
        <taxon>Araneidae</taxon>
        <taxon>Caerostris</taxon>
    </lineage>
</organism>
<comment type="caution">
    <text evidence="2">The sequence shown here is derived from an EMBL/GenBank/DDBJ whole genome shotgun (WGS) entry which is preliminary data.</text>
</comment>
<dbReference type="AlphaFoldDB" id="A0AAV4R520"/>
<dbReference type="Proteomes" id="UP001054837">
    <property type="component" value="Unassembled WGS sequence"/>
</dbReference>
<name>A0AAV4R520_9ARAC</name>
<feature type="region of interest" description="Disordered" evidence="1">
    <location>
        <begin position="53"/>
        <end position="74"/>
    </location>
</feature>
<proteinExistence type="predicted"/>
<feature type="compositionally biased region" description="Basic and acidic residues" evidence="1">
    <location>
        <begin position="53"/>
        <end position="68"/>
    </location>
</feature>
<evidence type="ECO:0000313" key="2">
    <source>
        <dbReference type="EMBL" id="GIY16126.1"/>
    </source>
</evidence>
<keyword evidence="3" id="KW-1185">Reference proteome</keyword>
<protein>
    <submittedName>
        <fullName evidence="2">Uncharacterized protein</fullName>
    </submittedName>
</protein>
<accession>A0AAV4R520</accession>
<reference evidence="2 3" key="1">
    <citation type="submission" date="2021-06" db="EMBL/GenBank/DDBJ databases">
        <title>Caerostris darwini draft genome.</title>
        <authorList>
            <person name="Kono N."/>
            <person name="Arakawa K."/>
        </authorList>
    </citation>
    <scope>NUCLEOTIDE SEQUENCE [LARGE SCALE GENOMIC DNA]</scope>
</reference>
<gene>
    <name evidence="2" type="ORF">CDAR_587921</name>
</gene>
<feature type="non-terminal residue" evidence="2">
    <location>
        <position position="74"/>
    </location>
</feature>